<reference evidence="1" key="1">
    <citation type="submission" date="2020-03" db="EMBL/GenBank/DDBJ databases">
        <title>Hybrid Assembly of Korean Phytophthora infestans isolates.</title>
        <authorList>
            <person name="Prokchorchik M."/>
            <person name="Lee Y."/>
            <person name="Seo J."/>
            <person name="Cho J.-H."/>
            <person name="Park Y.-E."/>
            <person name="Jang D.-C."/>
            <person name="Im J.-S."/>
            <person name="Choi J.-G."/>
            <person name="Park H.-J."/>
            <person name="Lee G.-B."/>
            <person name="Lee Y.-G."/>
            <person name="Hong S.-Y."/>
            <person name="Cho K."/>
            <person name="Sohn K.H."/>
        </authorList>
    </citation>
    <scope>NUCLEOTIDE SEQUENCE</scope>
    <source>
        <strain evidence="1">KR_2_A2</strain>
    </source>
</reference>
<dbReference type="PANTHER" id="PTHR40866:SF1">
    <property type="entry name" value="BED-TYPE DOMAIN-CONTAINING PROTEIN"/>
    <property type="match status" value="1"/>
</dbReference>
<organism evidence="1 2">
    <name type="scientific">Phytophthora infestans</name>
    <name type="common">Potato late blight agent</name>
    <name type="synonym">Botrytis infestans</name>
    <dbReference type="NCBI Taxonomy" id="4787"/>
    <lineage>
        <taxon>Eukaryota</taxon>
        <taxon>Sar</taxon>
        <taxon>Stramenopiles</taxon>
        <taxon>Oomycota</taxon>
        <taxon>Peronosporomycetes</taxon>
        <taxon>Peronosporales</taxon>
        <taxon>Peronosporaceae</taxon>
        <taxon>Phytophthora</taxon>
    </lineage>
</organism>
<evidence type="ECO:0008006" key="3">
    <source>
        <dbReference type="Google" id="ProtNLM"/>
    </source>
</evidence>
<sequence>MFAHKDAADTYDWAKLVALRKFSFAYTDDPAIRAAVRYKAMDRKTLLKRMISLVGVVDVKIMDELSGALVFDGFTAAAEHAIAIFASTKNGIRFLAFSPFLDEVSMTAAEHIEFLDRGLDHYNLDIDYMVAIVAVNMETNRAISRRISVQLIGCAAHHFNLSIEAVGRTSNFANG</sequence>
<evidence type="ECO:0000313" key="2">
    <source>
        <dbReference type="Proteomes" id="UP000704712"/>
    </source>
</evidence>
<accession>A0A8S9TUN6</accession>
<gene>
    <name evidence="1" type="ORF">GN958_ATG19106</name>
</gene>
<comment type="caution">
    <text evidence="1">The sequence shown here is derived from an EMBL/GenBank/DDBJ whole genome shotgun (WGS) entry which is preliminary data.</text>
</comment>
<dbReference type="EMBL" id="JAACNO010002698">
    <property type="protein sequence ID" value="KAF4131703.1"/>
    <property type="molecule type" value="Genomic_DNA"/>
</dbReference>
<dbReference type="AlphaFoldDB" id="A0A8S9TUN6"/>
<proteinExistence type="predicted"/>
<dbReference type="Proteomes" id="UP000704712">
    <property type="component" value="Unassembled WGS sequence"/>
</dbReference>
<dbReference type="PANTHER" id="PTHR40866">
    <property type="entry name" value="BED-TYPE DOMAIN-CONTAINING PROTEIN"/>
    <property type="match status" value="1"/>
</dbReference>
<name>A0A8S9TUN6_PHYIN</name>
<protein>
    <recommendedName>
        <fullName evidence="3">DUF659 domain-containing protein</fullName>
    </recommendedName>
</protein>
<evidence type="ECO:0000313" key="1">
    <source>
        <dbReference type="EMBL" id="KAF4131703.1"/>
    </source>
</evidence>